<comment type="caution">
    <text evidence="1">The sequence shown here is derived from an EMBL/GenBank/DDBJ whole genome shotgun (WGS) entry which is preliminary data.</text>
</comment>
<dbReference type="Proteomes" id="UP000606776">
    <property type="component" value="Unassembled WGS sequence"/>
</dbReference>
<accession>A0ABR9VF06</accession>
<keyword evidence="2" id="KW-1185">Reference proteome</keyword>
<evidence type="ECO:0000313" key="2">
    <source>
        <dbReference type="Proteomes" id="UP000606776"/>
    </source>
</evidence>
<dbReference type="RefSeq" id="WP_193943072.1">
    <property type="nucleotide sequence ID" value="NZ_JADEWB010000074.1"/>
</dbReference>
<reference evidence="1 2" key="1">
    <citation type="submission" date="2020-10" db="EMBL/GenBank/DDBJ databases">
        <authorList>
            <person name="Castelo-Branco R."/>
            <person name="Eusebio N."/>
            <person name="Adriana R."/>
            <person name="Vieira A."/>
            <person name="Brugerolle De Fraissinette N."/>
            <person name="Rezende De Castro R."/>
            <person name="Schneider M.P."/>
            <person name="Vasconcelos V."/>
            <person name="Leao P.N."/>
        </authorList>
    </citation>
    <scope>NUCLEOTIDE SEQUENCE [LARGE SCALE GENOMIC DNA]</scope>
    <source>
        <strain evidence="1 2">LEGE 00250</strain>
    </source>
</reference>
<organism evidence="1 2">
    <name type="scientific">Sphaerospermopsis aphanizomenoides LEGE 00250</name>
    <dbReference type="NCBI Taxonomy" id="2777972"/>
    <lineage>
        <taxon>Bacteria</taxon>
        <taxon>Bacillati</taxon>
        <taxon>Cyanobacteriota</taxon>
        <taxon>Cyanophyceae</taxon>
        <taxon>Nostocales</taxon>
        <taxon>Aphanizomenonaceae</taxon>
        <taxon>Sphaerospermopsis</taxon>
        <taxon>Sphaerospermopsis aphanizomenoides</taxon>
    </lineage>
</organism>
<dbReference type="EMBL" id="JADEWB010000074">
    <property type="protein sequence ID" value="MBE9237059.1"/>
    <property type="molecule type" value="Genomic_DNA"/>
</dbReference>
<protein>
    <submittedName>
        <fullName evidence="1">Uncharacterized protein</fullName>
    </submittedName>
</protein>
<evidence type="ECO:0000313" key="1">
    <source>
        <dbReference type="EMBL" id="MBE9237059.1"/>
    </source>
</evidence>
<sequence length="171" mass="20428">MSVNKYNSHLIILPEDDHNLQIAKGFRRYLNLKDVIRVLPVARGWKKVMEEFENNHIINMRQFPKRNILLLIDFDDQEDRFSYAEGYIPENLRNRVFILGVKIEPRDLKKDVLKNFQGIKSFEDIGEALAKECAENNNELWEHHLLIHNKPELERMILSVRRFLFENSPEK</sequence>
<name>A0ABR9VF06_9CYAN</name>
<gene>
    <name evidence="1" type="ORF">IQ227_13745</name>
</gene>
<proteinExistence type="predicted"/>